<dbReference type="AlphaFoldDB" id="A0A9J6DBA8"/>
<keyword evidence="10" id="KW-0333">Golgi apparatus</keyword>
<dbReference type="EC" id="3.4.21.69" evidence="15"/>
<dbReference type="PROSITE" id="PS00135">
    <property type="entry name" value="TRYPSIN_SER"/>
    <property type="match status" value="1"/>
</dbReference>
<evidence type="ECO:0000256" key="6">
    <source>
        <dbReference type="ARBA" id="ARBA00022696"/>
    </source>
</evidence>
<protein>
    <recommendedName>
        <fullName evidence="16">Vitamin K-dependent protein C</fullName>
        <ecNumber evidence="15">3.4.21.69</ecNumber>
    </recommendedName>
    <alternativeName>
        <fullName evidence="19">Anticoagulant protein C</fullName>
    </alternativeName>
    <alternativeName>
        <fullName evidence="17">Autoprothrombin IIA</fullName>
    </alternativeName>
    <alternativeName>
        <fullName evidence="18">Blood coagulation factor XIV</fullName>
    </alternativeName>
</protein>
<evidence type="ECO:0000256" key="8">
    <source>
        <dbReference type="ARBA" id="ARBA00022824"/>
    </source>
</evidence>
<dbReference type="GO" id="GO:0005783">
    <property type="term" value="C:endoplasmic reticulum"/>
    <property type="evidence" value="ECO:0007669"/>
    <property type="project" value="UniProtKB-SubCell"/>
</dbReference>
<gene>
    <name evidence="21" type="ORF">HPB51_019409</name>
</gene>
<keyword evidence="5" id="KW-0645">Protease</keyword>
<evidence type="ECO:0000256" key="10">
    <source>
        <dbReference type="ARBA" id="ARBA00023034"/>
    </source>
</evidence>
<reference evidence="21" key="2">
    <citation type="submission" date="2021-09" db="EMBL/GenBank/DDBJ databases">
        <authorList>
            <person name="Jia N."/>
            <person name="Wang J."/>
            <person name="Shi W."/>
            <person name="Du L."/>
            <person name="Sun Y."/>
            <person name="Zhan W."/>
            <person name="Jiang J."/>
            <person name="Wang Q."/>
            <person name="Zhang B."/>
            <person name="Ji P."/>
            <person name="Sakyi L.B."/>
            <person name="Cui X."/>
            <person name="Yuan T."/>
            <person name="Jiang B."/>
            <person name="Yang W."/>
            <person name="Lam T.T.-Y."/>
            <person name="Chang Q."/>
            <person name="Ding S."/>
            <person name="Wang X."/>
            <person name="Zhu J."/>
            <person name="Ruan X."/>
            <person name="Zhao L."/>
            <person name="Wei J."/>
            <person name="Que T."/>
            <person name="Du C."/>
            <person name="Cheng J."/>
            <person name="Dai P."/>
            <person name="Han X."/>
            <person name="Huang E."/>
            <person name="Gao Y."/>
            <person name="Liu J."/>
            <person name="Shao H."/>
            <person name="Ye R."/>
            <person name="Li L."/>
            <person name="Wei W."/>
            <person name="Wang X."/>
            <person name="Wang C."/>
            <person name="Huo Q."/>
            <person name="Li W."/>
            <person name="Guo W."/>
            <person name="Chen H."/>
            <person name="Chen S."/>
            <person name="Zhou L."/>
            <person name="Zhou L."/>
            <person name="Ni X."/>
            <person name="Tian J."/>
            <person name="Zhou Y."/>
            <person name="Sheng Y."/>
            <person name="Liu T."/>
            <person name="Pan Y."/>
            <person name="Xia L."/>
            <person name="Li J."/>
            <person name="Zhao F."/>
            <person name="Cao W."/>
        </authorList>
    </citation>
    <scope>NUCLEOTIDE SEQUENCE</scope>
    <source>
        <strain evidence="21">Rmic-2018</strain>
        <tissue evidence="21">Larvae</tissue>
    </source>
</reference>
<keyword evidence="12" id="KW-0325">Glycoprotein</keyword>
<comment type="caution">
    <text evidence="21">The sequence shown here is derived from an EMBL/GenBank/DDBJ whole genome shotgun (WGS) entry which is preliminary data.</text>
</comment>
<evidence type="ECO:0000256" key="13">
    <source>
        <dbReference type="ARBA" id="ARBA00036045"/>
    </source>
</evidence>
<dbReference type="InterPro" id="IPR043504">
    <property type="entry name" value="Peptidase_S1_PA_chymotrypsin"/>
</dbReference>
<evidence type="ECO:0000256" key="16">
    <source>
        <dbReference type="ARBA" id="ARBA00040219"/>
    </source>
</evidence>
<reference evidence="21" key="1">
    <citation type="journal article" date="2020" name="Cell">
        <title>Large-Scale Comparative Analyses of Tick Genomes Elucidate Their Genetic Diversity and Vector Capacities.</title>
        <authorList>
            <consortium name="Tick Genome and Microbiome Consortium (TIGMIC)"/>
            <person name="Jia N."/>
            <person name="Wang J."/>
            <person name="Shi W."/>
            <person name="Du L."/>
            <person name="Sun Y."/>
            <person name="Zhan W."/>
            <person name="Jiang J.F."/>
            <person name="Wang Q."/>
            <person name="Zhang B."/>
            <person name="Ji P."/>
            <person name="Bell-Sakyi L."/>
            <person name="Cui X.M."/>
            <person name="Yuan T.T."/>
            <person name="Jiang B.G."/>
            <person name="Yang W.F."/>
            <person name="Lam T.T."/>
            <person name="Chang Q.C."/>
            <person name="Ding S.J."/>
            <person name="Wang X.J."/>
            <person name="Zhu J.G."/>
            <person name="Ruan X.D."/>
            <person name="Zhao L."/>
            <person name="Wei J.T."/>
            <person name="Ye R.Z."/>
            <person name="Que T.C."/>
            <person name="Du C.H."/>
            <person name="Zhou Y.H."/>
            <person name="Cheng J.X."/>
            <person name="Dai P.F."/>
            <person name="Guo W.B."/>
            <person name="Han X.H."/>
            <person name="Huang E.J."/>
            <person name="Li L.F."/>
            <person name="Wei W."/>
            <person name="Gao Y.C."/>
            <person name="Liu J.Z."/>
            <person name="Shao H.Z."/>
            <person name="Wang X."/>
            <person name="Wang C.C."/>
            <person name="Yang T.C."/>
            <person name="Huo Q.B."/>
            <person name="Li W."/>
            <person name="Chen H.Y."/>
            <person name="Chen S.E."/>
            <person name="Zhou L.G."/>
            <person name="Ni X.B."/>
            <person name="Tian J.H."/>
            <person name="Sheng Y."/>
            <person name="Liu T."/>
            <person name="Pan Y.S."/>
            <person name="Xia L.Y."/>
            <person name="Li J."/>
            <person name="Zhao F."/>
            <person name="Cao W.C."/>
        </authorList>
    </citation>
    <scope>NUCLEOTIDE SEQUENCE</scope>
    <source>
        <strain evidence="21">Rmic-2018</strain>
    </source>
</reference>
<comment type="catalytic activity">
    <reaction evidence="13">
        <text>Degradation of blood coagulation factors Va and VIIIa.</text>
        <dbReference type="EC" id="3.4.21.69"/>
    </reaction>
</comment>
<dbReference type="InterPro" id="IPR050127">
    <property type="entry name" value="Serine_Proteases_S1"/>
</dbReference>
<dbReference type="InterPro" id="IPR033116">
    <property type="entry name" value="TRYPSIN_SER"/>
</dbReference>
<evidence type="ECO:0000256" key="4">
    <source>
        <dbReference type="ARBA" id="ARBA00022525"/>
    </source>
</evidence>
<evidence type="ECO:0000256" key="7">
    <source>
        <dbReference type="ARBA" id="ARBA00022801"/>
    </source>
</evidence>
<evidence type="ECO:0000256" key="9">
    <source>
        <dbReference type="ARBA" id="ARBA00022825"/>
    </source>
</evidence>
<accession>A0A9J6DBA8</accession>
<evidence type="ECO:0000313" key="21">
    <source>
        <dbReference type="EMBL" id="KAH8019436.1"/>
    </source>
</evidence>
<feature type="domain" description="Peptidase S1" evidence="20">
    <location>
        <begin position="1"/>
        <end position="181"/>
    </location>
</feature>
<dbReference type="Pfam" id="PF00089">
    <property type="entry name" value="Trypsin"/>
    <property type="match status" value="1"/>
</dbReference>
<dbReference type="PANTHER" id="PTHR24264:SF83">
    <property type="entry name" value="COMPLEMENT FACTOR I"/>
    <property type="match status" value="1"/>
</dbReference>
<evidence type="ECO:0000259" key="20">
    <source>
        <dbReference type="PROSITE" id="PS50240"/>
    </source>
</evidence>
<sequence length="216" mass="23531">MLSVNVGDYNLSSSDDAQNIVRNVLSFIQHEEYIIPTYDNDIALLTLVEPIPWESLTTVALPPVNSDLVQDTTVCVMGWGRLQYEGAKPTTLQKLCMPSVNRSECQKPLSHKVNENMICAGGREGEDACVGDSGGPLMVQAGNCEAICGVVSFGKKCALKDVYGVYTRVGLFVPWLYANTRDAKCKPYVSDGQNYPDMTGITTKPALPDPVPDNHI</sequence>
<keyword evidence="8" id="KW-0256">Endoplasmic reticulum</keyword>
<evidence type="ECO:0000256" key="1">
    <source>
        <dbReference type="ARBA" id="ARBA00004240"/>
    </source>
</evidence>
<evidence type="ECO:0000256" key="3">
    <source>
        <dbReference type="ARBA" id="ARBA00004613"/>
    </source>
</evidence>
<keyword evidence="9" id="KW-0720">Serine protease</keyword>
<dbReference type="PANTHER" id="PTHR24264">
    <property type="entry name" value="TRYPSIN-RELATED"/>
    <property type="match status" value="1"/>
</dbReference>
<dbReference type="FunFam" id="2.40.10.10:FF:000011">
    <property type="entry name" value="Coagulation factor X"/>
    <property type="match status" value="1"/>
</dbReference>
<evidence type="ECO:0000256" key="14">
    <source>
        <dbReference type="ARBA" id="ARBA00037553"/>
    </source>
</evidence>
<dbReference type="Proteomes" id="UP000821866">
    <property type="component" value="Chromosome 8"/>
</dbReference>
<name>A0A9J6DBA8_RHIMP</name>
<organism evidence="21 22">
    <name type="scientific">Rhipicephalus microplus</name>
    <name type="common">Cattle tick</name>
    <name type="synonym">Boophilus microplus</name>
    <dbReference type="NCBI Taxonomy" id="6941"/>
    <lineage>
        <taxon>Eukaryota</taxon>
        <taxon>Metazoa</taxon>
        <taxon>Ecdysozoa</taxon>
        <taxon>Arthropoda</taxon>
        <taxon>Chelicerata</taxon>
        <taxon>Arachnida</taxon>
        <taxon>Acari</taxon>
        <taxon>Parasitiformes</taxon>
        <taxon>Ixodida</taxon>
        <taxon>Ixodoidea</taxon>
        <taxon>Ixodidae</taxon>
        <taxon>Rhipicephalinae</taxon>
        <taxon>Rhipicephalus</taxon>
        <taxon>Boophilus</taxon>
    </lineage>
</organism>
<comment type="subcellular location">
    <subcellularLocation>
        <location evidence="1">Endoplasmic reticulum</location>
    </subcellularLocation>
    <subcellularLocation>
        <location evidence="2">Golgi apparatus</location>
    </subcellularLocation>
    <subcellularLocation>
        <location evidence="3">Secreted</location>
    </subcellularLocation>
</comment>
<dbReference type="GO" id="GO:0004252">
    <property type="term" value="F:serine-type endopeptidase activity"/>
    <property type="evidence" value="ECO:0007669"/>
    <property type="project" value="UniProtKB-EC"/>
</dbReference>
<dbReference type="GO" id="GO:0007599">
    <property type="term" value="P:hemostasis"/>
    <property type="evidence" value="ECO:0007669"/>
    <property type="project" value="UniProtKB-KW"/>
</dbReference>
<keyword evidence="22" id="KW-1185">Reference proteome</keyword>
<dbReference type="GO" id="GO:0005794">
    <property type="term" value="C:Golgi apparatus"/>
    <property type="evidence" value="ECO:0007669"/>
    <property type="project" value="UniProtKB-SubCell"/>
</dbReference>
<evidence type="ECO:0000256" key="19">
    <source>
        <dbReference type="ARBA" id="ARBA00042906"/>
    </source>
</evidence>
<evidence type="ECO:0000256" key="18">
    <source>
        <dbReference type="ARBA" id="ARBA00042403"/>
    </source>
</evidence>
<evidence type="ECO:0000256" key="12">
    <source>
        <dbReference type="ARBA" id="ARBA00023180"/>
    </source>
</evidence>
<dbReference type="InterPro" id="IPR001314">
    <property type="entry name" value="Peptidase_S1A"/>
</dbReference>
<dbReference type="PROSITE" id="PS50240">
    <property type="entry name" value="TRYPSIN_DOM"/>
    <property type="match status" value="1"/>
</dbReference>
<dbReference type="SMART" id="SM00020">
    <property type="entry name" value="Tryp_SPc"/>
    <property type="match status" value="1"/>
</dbReference>
<dbReference type="PRINTS" id="PR00722">
    <property type="entry name" value="CHYMOTRYPSIN"/>
</dbReference>
<keyword evidence="7" id="KW-0378">Hydrolase</keyword>
<comment type="function">
    <text evidence="14">Protein C is a vitamin K-dependent serine protease that regulates blood coagulation by inactivating factors Va and VIIIa in the presence of calcium ions and phospholipids. Exerts a protective effect on the endothelial cell barrier function.</text>
</comment>
<evidence type="ECO:0000313" key="22">
    <source>
        <dbReference type="Proteomes" id="UP000821866"/>
    </source>
</evidence>
<dbReference type="InterPro" id="IPR009003">
    <property type="entry name" value="Peptidase_S1_PA"/>
</dbReference>
<dbReference type="InterPro" id="IPR001254">
    <property type="entry name" value="Trypsin_dom"/>
</dbReference>
<dbReference type="VEuPathDB" id="VectorBase:LOC119175697"/>
<keyword evidence="11" id="KW-1015">Disulfide bond</keyword>
<dbReference type="Gene3D" id="2.40.10.10">
    <property type="entry name" value="Trypsin-like serine proteases"/>
    <property type="match status" value="1"/>
</dbReference>
<keyword evidence="4" id="KW-0964">Secreted</keyword>
<evidence type="ECO:0000256" key="15">
    <source>
        <dbReference type="ARBA" id="ARBA00038995"/>
    </source>
</evidence>
<dbReference type="CDD" id="cd00190">
    <property type="entry name" value="Tryp_SPc"/>
    <property type="match status" value="1"/>
</dbReference>
<dbReference type="GO" id="GO:0005615">
    <property type="term" value="C:extracellular space"/>
    <property type="evidence" value="ECO:0007669"/>
    <property type="project" value="TreeGrafter"/>
</dbReference>
<proteinExistence type="predicted"/>
<dbReference type="SUPFAM" id="SSF50494">
    <property type="entry name" value="Trypsin-like serine proteases"/>
    <property type="match status" value="1"/>
</dbReference>
<keyword evidence="6" id="KW-0356">Hemostasis</keyword>
<evidence type="ECO:0000256" key="2">
    <source>
        <dbReference type="ARBA" id="ARBA00004555"/>
    </source>
</evidence>
<evidence type="ECO:0000256" key="17">
    <source>
        <dbReference type="ARBA" id="ARBA00041306"/>
    </source>
</evidence>
<evidence type="ECO:0000256" key="11">
    <source>
        <dbReference type="ARBA" id="ARBA00023157"/>
    </source>
</evidence>
<dbReference type="GO" id="GO:0006508">
    <property type="term" value="P:proteolysis"/>
    <property type="evidence" value="ECO:0007669"/>
    <property type="project" value="UniProtKB-KW"/>
</dbReference>
<evidence type="ECO:0000256" key="5">
    <source>
        <dbReference type="ARBA" id="ARBA00022670"/>
    </source>
</evidence>
<dbReference type="EMBL" id="JABSTU010000010">
    <property type="protein sequence ID" value="KAH8019436.1"/>
    <property type="molecule type" value="Genomic_DNA"/>
</dbReference>